<evidence type="ECO:0000313" key="2">
    <source>
        <dbReference type="Proteomes" id="UP001356427"/>
    </source>
</evidence>
<accession>A0AAN8L297</accession>
<dbReference type="Proteomes" id="UP001356427">
    <property type="component" value="Unassembled WGS sequence"/>
</dbReference>
<proteinExistence type="predicted"/>
<dbReference type="EMBL" id="JAGTTL010000028">
    <property type="protein sequence ID" value="KAK6299850.1"/>
    <property type="molecule type" value="Genomic_DNA"/>
</dbReference>
<gene>
    <name evidence="1" type="ORF">J4Q44_G00298830</name>
</gene>
<organism evidence="1 2">
    <name type="scientific">Coregonus suidteri</name>
    <dbReference type="NCBI Taxonomy" id="861788"/>
    <lineage>
        <taxon>Eukaryota</taxon>
        <taxon>Metazoa</taxon>
        <taxon>Chordata</taxon>
        <taxon>Craniata</taxon>
        <taxon>Vertebrata</taxon>
        <taxon>Euteleostomi</taxon>
        <taxon>Actinopterygii</taxon>
        <taxon>Neopterygii</taxon>
        <taxon>Teleostei</taxon>
        <taxon>Protacanthopterygii</taxon>
        <taxon>Salmoniformes</taxon>
        <taxon>Salmonidae</taxon>
        <taxon>Coregoninae</taxon>
        <taxon>Coregonus</taxon>
    </lineage>
</organism>
<comment type="caution">
    <text evidence="1">The sequence shown here is derived from an EMBL/GenBank/DDBJ whole genome shotgun (WGS) entry which is preliminary data.</text>
</comment>
<dbReference type="AlphaFoldDB" id="A0AAN8L297"/>
<keyword evidence="2" id="KW-1185">Reference proteome</keyword>
<reference evidence="1 2" key="1">
    <citation type="submission" date="2021-04" db="EMBL/GenBank/DDBJ databases">
        <authorList>
            <person name="De Guttry C."/>
            <person name="Zahm M."/>
            <person name="Klopp C."/>
            <person name="Cabau C."/>
            <person name="Louis A."/>
            <person name="Berthelot C."/>
            <person name="Parey E."/>
            <person name="Roest Crollius H."/>
            <person name="Montfort J."/>
            <person name="Robinson-Rechavi M."/>
            <person name="Bucao C."/>
            <person name="Bouchez O."/>
            <person name="Gislard M."/>
            <person name="Lluch J."/>
            <person name="Milhes M."/>
            <person name="Lampietro C."/>
            <person name="Lopez Roques C."/>
            <person name="Donnadieu C."/>
            <person name="Braasch I."/>
            <person name="Desvignes T."/>
            <person name="Postlethwait J."/>
            <person name="Bobe J."/>
            <person name="Wedekind C."/>
            <person name="Guiguen Y."/>
        </authorList>
    </citation>
    <scope>NUCLEOTIDE SEQUENCE [LARGE SCALE GENOMIC DNA]</scope>
    <source>
        <strain evidence="1">Cs_M1</strain>
        <tissue evidence="1">Blood</tissue>
    </source>
</reference>
<protein>
    <submittedName>
        <fullName evidence="1">Uncharacterized protein</fullName>
    </submittedName>
</protein>
<evidence type="ECO:0000313" key="1">
    <source>
        <dbReference type="EMBL" id="KAK6299850.1"/>
    </source>
</evidence>
<name>A0AAN8L297_9TELE</name>
<sequence>MRGCYPSVCLWQEKAWFIPSVQLYGLGKGCVCLGSPAPQASLWPREEGRCPLHNPRTLLLCRERHEHHSYGHPDVVELTVHQLINVCVPSYAVQQGLFLKVREVWGVPGELHP</sequence>